<dbReference type="EMBL" id="KV417318">
    <property type="protein sequence ID" value="KZO91813.1"/>
    <property type="molecule type" value="Genomic_DNA"/>
</dbReference>
<protein>
    <submittedName>
        <fullName evidence="1">Uncharacterized protein</fullName>
    </submittedName>
</protein>
<dbReference type="Proteomes" id="UP000076738">
    <property type="component" value="Unassembled WGS sequence"/>
</dbReference>
<sequence length="123" mass="13557">MWLGPRQHWARWQGDGSKFDWAPPSLPCAVLVAPFTHCTAPARHCSFVVYALTTLPAAFLLPLRSCCSSSRLPTSHTPKSLASISSVKGARSLRHRQRAFRLVLTTASSPLHSVFSSQDTKQQ</sequence>
<evidence type="ECO:0000313" key="2">
    <source>
        <dbReference type="Proteomes" id="UP000076738"/>
    </source>
</evidence>
<reference evidence="1 2" key="1">
    <citation type="journal article" date="2016" name="Mol. Biol. Evol.">
        <title>Comparative Genomics of Early-Diverging Mushroom-Forming Fungi Provides Insights into the Origins of Lignocellulose Decay Capabilities.</title>
        <authorList>
            <person name="Nagy L.G."/>
            <person name="Riley R."/>
            <person name="Tritt A."/>
            <person name="Adam C."/>
            <person name="Daum C."/>
            <person name="Floudas D."/>
            <person name="Sun H."/>
            <person name="Yadav J.S."/>
            <person name="Pangilinan J."/>
            <person name="Larsson K.H."/>
            <person name="Matsuura K."/>
            <person name="Barry K."/>
            <person name="Labutti K."/>
            <person name="Kuo R."/>
            <person name="Ohm R.A."/>
            <person name="Bhattacharya S.S."/>
            <person name="Shirouzu T."/>
            <person name="Yoshinaga Y."/>
            <person name="Martin F.M."/>
            <person name="Grigoriev I.V."/>
            <person name="Hibbett D.S."/>
        </authorList>
    </citation>
    <scope>NUCLEOTIDE SEQUENCE [LARGE SCALE GENOMIC DNA]</scope>
    <source>
        <strain evidence="1 2">TUFC12733</strain>
    </source>
</reference>
<keyword evidence="2" id="KW-1185">Reference proteome</keyword>
<organism evidence="1 2">
    <name type="scientific">Calocera viscosa (strain TUFC12733)</name>
    <dbReference type="NCBI Taxonomy" id="1330018"/>
    <lineage>
        <taxon>Eukaryota</taxon>
        <taxon>Fungi</taxon>
        <taxon>Dikarya</taxon>
        <taxon>Basidiomycota</taxon>
        <taxon>Agaricomycotina</taxon>
        <taxon>Dacrymycetes</taxon>
        <taxon>Dacrymycetales</taxon>
        <taxon>Dacrymycetaceae</taxon>
        <taxon>Calocera</taxon>
    </lineage>
</organism>
<proteinExistence type="predicted"/>
<dbReference type="AlphaFoldDB" id="A0A167HNC8"/>
<evidence type="ECO:0000313" key="1">
    <source>
        <dbReference type="EMBL" id="KZO91813.1"/>
    </source>
</evidence>
<name>A0A167HNC8_CALVF</name>
<gene>
    <name evidence="1" type="ORF">CALVIDRAFT_335881</name>
</gene>
<accession>A0A167HNC8</accession>